<dbReference type="FunFam" id="2.60.200.20:FF:000034">
    <property type="entry name" value="kinesin-like protein KIF28P"/>
    <property type="match status" value="1"/>
</dbReference>
<dbReference type="GO" id="GO:0005524">
    <property type="term" value="F:ATP binding"/>
    <property type="evidence" value="ECO:0007669"/>
    <property type="project" value="UniProtKB-KW"/>
</dbReference>
<dbReference type="Proteomes" id="UP000593567">
    <property type="component" value="Unassembled WGS sequence"/>
</dbReference>
<keyword evidence="8" id="KW-1185">Reference proteome</keyword>
<keyword evidence="1" id="KW-0547">Nucleotide-binding</keyword>
<dbReference type="PANTHER" id="PTHR47117">
    <property type="entry name" value="STAR-RELATED LIPID TRANSFER PROTEIN 9"/>
    <property type="match status" value="1"/>
</dbReference>
<feature type="region of interest" description="Disordered" evidence="4">
    <location>
        <begin position="599"/>
        <end position="625"/>
    </location>
</feature>
<comment type="caution">
    <text evidence="7">The sequence shown here is derived from an EMBL/GenBank/DDBJ whole genome shotgun (WGS) entry which is preliminary data.</text>
</comment>
<evidence type="ECO:0000256" key="2">
    <source>
        <dbReference type="ARBA" id="ARBA00022840"/>
    </source>
</evidence>
<proteinExistence type="predicted"/>
<dbReference type="Pfam" id="PF00498">
    <property type="entry name" value="FHA"/>
    <property type="match status" value="1"/>
</dbReference>
<evidence type="ECO:0000313" key="8">
    <source>
        <dbReference type="Proteomes" id="UP000593567"/>
    </source>
</evidence>
<gene>
    <name evidence="7" type="ORF">EB796_021446</name>
</gene>
<accession>A0A7J7J3J4</accession>
<evidence type="ECO:0000256" key="4">
    <source>
        <dbReference type="SAM" id="MobiDB-lite"/>
    </source>
</evidence>
<dbReference type="EMBL" id="VXIV02003184">
    <property type="protein sequence ID" value="KAF6020264.1"/>
    <property type="molecule type" value="Genomic_DNA"/>
</dbReference>
<protein>
    <submittedName>
        <fullName evidence="7">Uncharacterized protein</fullName>
    </submittedName>
</protein>
<sequence length="625" mass="70604">MRKNMEEEIRAQLEANMAMIGSNATTWEERLKQAQDEDIGDDKHSDRKTEEHHFVNLNEDPMLSNVIYHFIKPGKSTVGRQDRDGKSRPDICLSGLSILCEHAILTLNDGAVELKPAENGAKIKINGQPVTGTQTLVNKDRVLFGSNHLYVYINPKRDDSPDDLPKDITYEFAQKEIAQAKGFATGSTAGLTKEQQIVQEQVLEILPMVSEVNAISEELEKYRSFEVVLLSAAARGNTTAGSRAEDVTRVMVKMKNLLNSNTWLWERGKFMNRRYIMQEMYQRWLDGENVSKTQQADDPFWEPTEDVLIGTTNMYLRFLCFPMDFDYQAPVKDYKGQDEGIINLYITPCTAAGKDIQDLDLIASESPDPEEAVEELRGKPFNFKIDILSAKVDKARFSKGLKVKYKIFHEKDETETKMIKGTLNPEFKHSKVVKIASVTQEWVDFFLSGHVTFELYGLQQESSNDAKLAKMSTKELRQLEQLQKTSQIQRRETTFSLNTGAADNDSKLKSEFVLLERKYERLVQKERRLQLLCEEWKSKSDAEKHFKPFHTAVHNLVAAGAATISDEHRRTSVVLTQIIAGQKALKDRQIGDSTTVLQANKQGNNGSAAKGSSPNASGSKACTLM</sequence>
<dbReference type="OrthoDB" id="3176171at2759"/>
<evidence type="ECO:0000313" key="7">
    <source>
        <dbReference type="EMBL" id="KAF6020264.1"/>
    </source>
</evidence>
<reference evidence="7" key="1">
    <citation type="submission" date="2020-06" db="EMBL/GenBank/DDBJ databases">
        <title>Draft genome of Bugula neritina, a colonial animal packing powerful symbionts and potential medicines.</title>
        <authorList>
            <person name="Rayko M."/>
        </authorList>
    </citation>
    <scope>NUCLEOTIDE SEQUENCE [LARGE SCALE GENOMIC DNA]</scope>
    <source>
        <strain evidence="7">Kwan_BN1</strain>
    </source>
</reference>
<evidence type="ECO:0000259" key="5">
    <source>
        <dbReference type="Pfam" id="PF00498"/>
    </source>
</evidence>
<evidence type="ECO:0000259" key="6">
    <source>
        <dbReference type="Pfam" id="PF12423"/>
    </source>
</evidence>
<feature type="domain" description="Kinesin-like KIF1-type" evidence="6">
    <location>
        <begin position="270"/>
        <end position="311"/>
    </location>
</feature>
<dbReference type="Pfam" id="PF12423">
    <property type="entry name" value="KIF1B"/>
    <property type="match status" value="1"/>
</dbReference>
<keyword evidence="2" id="KW-0067">ATP-binding</keyword>
<dbReference type="CDD" id="cd22709">
    <property type="entry name" value="FHA_KIF28P"/>
    <property type="match status" value="1"/>
</dbReference>
<keyword evidence="3" id="KW-0505">Motor protein</keyword>
<dbReference type="InterPro" id="IPR022140">
    <property type="entry name" value="Kinesin-like_KIF1-typ"/>
</dbReference>
<dbReference type="InterPro" id="IPR008984">
    <property type="entry name" value="SMAD_FHA_dom_sf"/>
</dbReference>
<evidence type="ECO:0000256" key="1">
    <source>
        <dbReference type="ARBA" id="ARBA00022741"/>
    </source>
</evidence>
<name>A0A7J7J3J4_BUGNE</name>
<dbReference type="SUPFAM" id="SSF49879">
    <property type="entry name" value="SMAD/FHA domain"/>
    <property type="match status" value="1"/>
</dbReference>
<organism evidence="7 8">
    <name type="scientific">Bugula neritina</name>
    <name type="common">Brown bryozoan</name>
    <name type="synonym">Sertularia neritina</name>
    <dbReference type="NCBI Taxonomy" id="10212"/>
    <lineage>
        <taxon>Eukaryota</taxon>
        <taxon>Metazoa</taxon>
        <taxon>Spiralia</taxon>
        <taxon>Lophotrochozoa</taxon>
        <taxon>Bryozoa</taxon>
        <taxon>Gymnolaemata</taxon>
        <taxon>Cheilostomatida</taxon>
        <taxon>Flustrina</taxon>
        <taxon>Buguloidea</taxon>
        <taxon>Bugulidae</taxon>
        <taxon>Bugula</taxon>
    </lineage>
</organism>
<dbReference type="AlphaFoldDB" id="A0A7J7J3J4"/>
<evidence type="ECO:0000256" key="3">
    <source>
        <dbReference type="ARBA" id="ARBA00023175"/>
    </source>
</evidence>
<dbReference type="InterPro" id="IPR000253">
    <property type="entry name" value="FHA_dom"/>
</dbReference>
<dbReference type="Gene3D" id="2.60.200.20">
    <property type="match status" value="1"/>
</dbReference>
<feature type="domain" description="FHA" evidence="5">
    <location>
        <begin position="77"/>
        <end position="145"/>
    </location>
</feature>